<evidence type="ECO:0000256" key="6">
    <source>
        <dbReference type="SAM" id="MobiDB-lite"/>
    </source>
</evidence>
<dbReference type="PANTHER" id="PTHR11206">
    <property type="entry name" value="MULTIDRUG RESISTANCE PROTEIN"/>
    <property type="match status" value="1"/>
</dbReference>
<feature type="transmembrane region" description="Helical" evidence="7">
    <location>
        <begin position="265"/>
        <end position="283"/>
    </location>
</feature>
<organism evidence="8 9">
    <name type="scientific">Candida verbasci</name>
    <dbReference type="NCBI Taxonomy" id="1227364"/>
    <lineage>
        <taxon>Eukaryota</taxon>
        <taxon>Fungi</taxon>
        <taxon>Dikarya</taxon>
        <taxon>Ascomycota</taxon>
        <taxon>Saccharomycotina</taxon>
        <taxon>Pichiomycetes</taxon>
        <taxon>Debaryomycetaceae</taxon>
        <taxon>Candida/Lodderomyces clade</taxon>
        <taxon>Candida</taxon>
    </lineage>
</organism>
<feature type="transmembrane region" description="Helical" evidence="7">
    <location>
        <begin position="370"/>
        <end position="392"/>
    </location>
</feature>
<dbReference type="AlphaFoldDB" id="A0A9W4TTF5"/>
<name>A0A9W4TTF5_9ASCO</name>
<feature type="transmembrane region" description="Helical" evidence="7">
    <location>
        <begin position="323"/>
        <end position="349"/>
    </location>
</feature>
<evidence type="ECO:0000256" key="4">
    <source>
        <dbReference type="ARBA" id="ARBA00022989"/>
    </source>
</evidence>
<dbReference type="GO" id="GO:0016020">
    <property type="term" value="C:membrane"/>
    <property type="evidence" value="ECO:0007669"/>
    <property type="project" value="UniProtKB-SubCell"/>
</dbReference>
<feature type="transmembrane region" description="Helical" evidence="7">
    <location>
        <begin position="453"/>
        <end position="473"/>
    </location>
</feature>
<feature type="transmembrane region" description="Helical" evidence="7">
    <location>
        <begin position="295"/>
        <end position="317"/>
    </location>
</feature>
<dbReference type="Pfam" id="PF01554">
    <property type="entry name" value="MatE"/>
    <property type="match status" value="2"/>
</dbReference>
<protein>
    <submittedName>
        <fullName evidence="8">Uncharacterized protein</fullName>
    </submittedName>
</protein>
<feature type="transmembrane region" description="Helical" evidence="7">
    <location>
        <begin position="493"/>
        <end position="514"/>
    </location>
</feature>
<evidence type="ECO:0000256" key="2">
    <source>
        <dbReference type="ARBA" id="ARBA00010199"/>
    </source>
</evidence>
<dbReference type="EMBL" id="CANTUO010000001">
    <property type="protein sequence ID" value="CAI5756787.1"/>
    <property type="molecule type" value="Genomic_DNA"/>
</dbReference>
<keyword evidence="3 7" id="KW-0812">Transmembrane</keyword>
<evidence type="ECO:0000256" key="5">
    <source>
        <dbReference type="ARBA" id="ARBA00023136"/>
    </source>
</evidence>
<feature type="transmembrane region" description="Helical" evidence="7">
    <location>
        <begin position="156"/>
        <end position="176"/>
    </location>
</feature>
<evidence type="ECO:0000256" key="1">
    <source>
        <dbReference type="ARBA" id="ARBA00004141"/>
    </source>
</evidence>
<feature type="transmembrane region" description="Helical" evidence="7">
    <location>
        <begin position="231"/>
        <end position="253"/>
    </location>
</feature>
<gene>
    <name evidence="8" type="ORF">CANVERA_P1306</name>
</gene>
<dbReference type="NCBIfam" id="TIGR00797">
    <property type="entry name" value="matE"/>
    <property type="match status" value="1"/>
</dbReference>
<feature type="region of interest" description="Disordered" evidence="6">
    <location>
        <begin position="63"/>
        <end position="87"/>
    </location>
</feature>
<feature type="transmembrane region" description="Helical" evidence="7">
    <location>
        <begin position="526"/>
        <end position="547"/>
    </location>
</feature>
<keyword evidence="5 7" id="KW-0472">Membrane</keyword>
<comment type="similarity">
    <text evidence="2">Belongs to the multi antimicrobial extrusion (MATE) (TC 2.A.66.1) family.</text>
</comment>
<dbReference type="GO" id="GO:1990961">
    <property type="term" value="P:xenobiotic detoxification by transmembrane export across the plasma membrane"/>
    <property type="evidence" value="ECO:0007669"/>
    <property type="project" value="InterPro"/>
</dbReference>
<evidence type="ECO:0000313" key="8">
    <source>
        <dbReference type="EMBL" id="CAI5756787.1"/>
    </source>
</evidence>
<dbReference type="CDD" id="cd13132">
    <property type="entry name" value="MATE_eukaryotic"/>
    <property type="match status" value="1"/>
</dbReference>
<sequence length="598" mass="66164">MVLFPSINRLANPNTGAGLTNNRRRRLFIPPSTQYPLFIYGEGDDQRSFLSLIENGSEIFDNDDNSDAASVSTSRSLPSSLSSAQTTEDQESFHSWLVEEHQRRISAANSPIASDDDDIEFALARRRSSTVSSKIDFLNLKTNYIIELNTLIRHSIPLILTFILEHIFSVVCLVVVGKLGTNELAAVSLATMTSQITFAIFEGVATALDTLCPQFYGAGNYEIMSLFVQRCNLFAMILFLPCAIFWWFSPYVLKFIIDDSEVVQLTAQFLRVLIIGAPGYIFFEISKRFLQAQGIFEASTGILFISAPINIFLSWFLVWNERFGVGFIGASIATSINFWLMSILLILYVKYIDGSKCWYGLGSVQELFSDWGIMIQLAIPGVAMLVSEYLAYEIMTLFASYFGTVQLAAQSAVSSIASLTYMIPFAVSIAATTRIANFIGGQNMSGAVIATRISLIIGLIVSISNFVILFVFKSQLARIFSDDPKVINLIENLLHPLVAILQIFDGMACLNSGILRAQGLQKIGGIINFTVYYIFALPLALILSKVFEFKVFGLWLGIGSGMILIALSEGIVILFSDWDQILLQAGLINESDDNDDDL</sequence>
<accession>A0A9W4TTF5</accession>
<feature type="transmembrane region" description="Helical" evidence="7">
    <location>
        <begin position="412"/>
        <end position="432"/>
    </location>
</feature>
<comment type="subcellular location">
    <subcellularLocation>
        <location evidence="1">Membrane</location>
        <topology evidence="1">Multi-pass membrane protein</topology>
    </subcellularLocation>
</comment>
<dbReference type="Proteomes" id="UP001152885">
    <property type="component" value="Unassembled WGS sequence"/>
</dbReference>
<evidence type="ECO:0000256" key="3">
    <source>
        <dbReference type="ARBA" id="ARBA00022692"/>
    </source>
</evidence>
<feature type="compositionally biased region" description="Low complexity" evidence="6">
    <location>
        <begin position="67"/>
        <end position="83"/>
    </location>
</feature>
<proteinExistence type="inferred from homology"/>
<comment type="caution">
    <text evidence="8">The sequence shown here is derived from an EMBL/GenBank/DDBJ whole genome shotgun (WGS) entry which is preliminary data.</text>
</comment>
<evidence type="ECO:0000313" key="9">
    <source>
        <dbReference type="Proteomes" id="UP001152885"/>
    </source>
</evidence>
<dbReference type="InterPro" id="IPR045069">
    <property type="entry name" value="MATE_euk"/>
</dbReference>
<reference evidence="8" key="1">
    <citation type="submission" date="2022-12" db="EMBL/GenBank/DDBJ databases">
        <authorList>
            <person name="Brejova B."/>
        </authorList>
    </citation>
    <scope>NUCLEOTIDE SEQUENCE</scope>
</reference>
<dbReference type="GO" id="GO:0042910">
    <property type="term" value="F:xenobiotic transmembrane transporter activity"/>
    <property type="evidence" value="ECO:0007669"/>
    <property type="project" value="InterPro"/>
</dbReference>
<dbReference type="OrthoDB" id="2126698at2759"/>
<keyword evidence="9" id="KW-1185">Reference proteome</keyword>
<keyword evidence="4 7" id="KW-1133">Transmembrane helix</keyword>
<feature type="transmembrane region" description="Helical" evidence="7">
    <location>
        <begin position="553"/>
        <end position="575"/>
    </location>
</feature>
<evidence type="ECO:0000256" key="7">
    <source>
        <dbReference type="SAM" id="Phobius"/>
    </source>
</evidence>
<dbReference type="InterPro" id="IPR002528">
    <property type="entry name" value="MATE_fam"/>
</dbReference>
<dbReference type="GO" id="GO:0015297">
    <property type="term" value="F:antiporter activity"/>
    <property type="evidence" value="ECO:0007669"/>
    <property type="project" value="InterPro"/>
</dbReference>